<evidence type="ECO:0000313" key="1">
    <source>
        <dbReference type="EMBL" id="KAF6812813.1"/>
    </source>
</evidence>
<proteinExistence type="predicted"/>
<dbReference type="EMBL" id="WIGN01000059">
    <property type="protein sequence ID" value="KAF6812813.1"/>
    <property type="molecule type" value="Genomic_DNA"/>
</dbReference>
<organism evidence="1 2">
    <name type="scientific">Colletotrichum sojae</name>
    <dbReference type="NCBI Taxonomy" id="2175907"/>
    <lineage>
        <taxon>Eukaryota</taxon>
        <taxon>Fungi</taxon>
        <taxon>Dikarya</taxon>
        <taxon>Ascomycota</taxon>
        <taxon>Pezizomycotina</taxon>
        <taxon>Sordariomycetes</taxon>
        <taxon>Hypocreomycetidae</taxon>
        <taxon>Glomerellales</taxon>
        <taxon>Glomerellaceae</taxon>
        <taxon>Colletotrichum</taxon>
        <taxon>Colletotrichum orchidearum species complex</taxon>
    </lineage>
</organism>
<name>A0A8H6JHS0_9PEZI</name>
<sequence length="94" mass="10066">MPPKNPTTSLQAAPSRPPCTACGGLSIGYYVSVGVKAIPPAAPTAIAKPPTGSPTPRPTQPDVFAKCEFCYKLIDQYEISLARLYLWDPFIRGT</sequence>
<comment type="caution">
    <text evidence="1">The sequence shown here is derived from an EMBL/GenBank/DDBJ whole genome shotgun (WGS) entry which is preliminary data.</text>
</comment>
<dbReference type="AlphaFoldDB" id="A0A8H6JHS0"/>
<accession>A0A8H6JHS0</accession>
<dbReference type="Proteomes" id="UP000652219">
    <property type="component" value="Unassembled WGS sequence"/>
</dbReference>
<reference evidence="1 2" key="1">
    <citation type="journal article" date="2020" name="Phytopathology">
        <title>Genome Sequence Resources of Colletotrichum truncatum, C. plurivorum, C. musicola, and C. sojae: Four Species Pathogenic to Soybean (Glycine max).</title>
        <authorList>
            <person name="Rogerio F."/>
            <person name="Boufleur T.R."/>
            <person name="Ciampi-Guillardi M."/>
            <person name="Sukno S.A."/>
            <person name="Thon M.R."/>
            <person name="Massola Junior N.S."/>
            <person name="Baroncelli R."/>
        </authorList>
    </citation>
    <scope>NUCLEOTIDE SEQUENCE [LARGE SCALE GENOMIC DNA]</scope>
    <source>
        <strain evidence="1 2">LFN0009</strain>
    </source>
</reference>
<evidence type="ECO:0000313" key="2">
    <source>
        <dbReference type="Proteomes" id="UP000652219"/>
    </source>
</evidence>
<gene>
    <name evidence="1" type="ORF">CSOJ01_04969</name>
</gene>
<keyword evidence="2" id="KW-1185">Reference proteome</keyword>
<protein>
    <submittedName>
        <fullName evidence="1">LysM domain-containing protein-like protein 1</fullName>
    </submittedName>
</protein>